<proteinExistence type="predicted"/>
<feature type="transmembrane region" description="Helical" evidence="1">
    <location>
        <begin position="36"/>
        <end position="59"/>
    </location>
</feature>
<evidence type="ECO:0000313" key="4">
    <source>
        <dbReference type="Proteomes" id="UP000031408"/>
    </source>
</evidence>
<accession>A0A0C1L7M2</accession>
<protein>
    <recommendedName>
        <fullName evidence="2">DUF6249 domain-containing protein</fullName>
    </recommendedName>
</protein>
<dbReference type="Proteomes" id="UP000031408">
    <property type="component" value="Unassembled WGS sequence"/>
</dbReference>
<feature type="transmembrane region" description="Helical" evidence="1">
    <location>
        <begin position="71"/>
        <end position="92"/>
    </location>
</feature>
<gene>
    <name evidence="3" type="ORF">OI18_06260</name>
</gene>
<name>A0A0C1L7M2_9BACT</name>
<evidence type="ECO:0000259" key="2">
    <source>
        <dbReference type="Pfam" id="PF19762"/>
    </source>
</evidence>
<comment type="caution">
    <text evidence="3">The sequence shown here is derived from an EMBL/GenBank/DDBJ whole genome shotgun (WGS) entry which is preliminary data.</text>
</comment>
<dbReference type="EMBL" id="JSVC01000006">
    <property type="protein sequence ID" value="KIC95516.1"/>
    <property type="molecule type" value="Genomic_DNA"/>
</dbReference>
<evidence type="ECO:0000313" key="3">
    <source>
        <dbReference type="EMBL" id="KIC95516.1"/>
    </source>
</evidence>
<sequence>MVFGIAYYYLTTRNRERMAIIEKGLPPDYFKGSGHYLPLILTLGIVCIGIALGIVVALWLISLRVSAYEKLILPISVFLFMGLSLVASYFVLKSIRDKKG</sequence>
<dbReference type="Pfam" id="PF19762">
    <property type="entry name" value="DUF6249"/>
    <property type="match status" value="1"/>
</dbReference>
<dbReference type="STRING" id="1349421.OI18_06260"/>
<feature type="domain" description="DUF6249" evidence="2">
    <location>
        <begin position="4"/>
        <end position="91"/>
    </location>
</feature>
<organism evidence="3 4">
    <name type="scientific">Flavihumibacter solisilvae</name>
    <dbReference type="NCBI Taxonomy" id="1349421"/>
    <lineage>
        <taxon>Bacteria</taxon>
        <taxon>Pseudomonadati</taxon>
        <taxon>Bacteroidota</taxon>
        <taxon>Chitinophagia</taxon>
        <taxon>Chitinophagales</taxon>
        <taxon>Chitinophagaceae</taxon>
        <taxon>Flavihumibacter</taxon>
    </lineage>
</organism>
<keyword evidence="1" id="KW-1133">Transmembrane helix</keyword>
<keyword evidence="4" id="KW-1185">Reference proteome</keyword>
<dbReference type="InterPro" id="IPR046216">
    <property type="entry name" value="DUF6249"/>
</dbReference>
<dbReference type="AlphaFoldDB" id="A0A0C1L7M2"/>
<keyword evidence="1" id="KW-0472">Membrane</keyword>
<reference evidence="3 4" key="1">
    <citation type="submission" date="2014-11" db="EMBL/GenBank/DDBJ databases">
        <title>Genome sequence of Flavihumibacter solisilvae 3-3.</title>
        <authorList>
            <person name="Zhou G."/>
            <person name="Li M."/>
            <person name="Wang G."/>
        </authorList>
    </citation>
    <scope>NUCLEOTIDE SEQUENCE [LARGE SCALE GENOMIC DNA]</scope>
    <source>
        <strain evidence="3 4">3-3</strain>
    </source>
</reference>
<evidence type="ECO:0000256" key="1">
    <source>
        <dbReference type="SAM" id="Phobius"/>
    </source>
</evidence>
<keyword evidence="1" id="KW-0812">Transmembrane</keyword>